<keyword evidence="5 8" id="KW-0663">Pyridoxal phosphate</keyword>
<evidence type="ECO:0000256" key="4">
    <source>
        <dbReference type="ARBA" id="ARBA00011690"/>
    </source>
</evidence>
<dbReference type="SUPFAM" id="SSF53383">
    <property type="entry name" value="PLP-dependent transferases"/>
    <property type="match status" value="2"/>
</dbReference>
<organism evidence="11 12">
    <name type="scientific">Thalassomonas haliotis</name>
    <dbReference type="NCBI Taxonomy" id="485448"/>
    <lineage>
        <taxon>Bacteria</taxon>
        <taxon>Pseudomonadati</taxon>
        <taxon>Pseudomonadota</taxon>
        <taxon>Gammaproteobacteria</taxon>
        <taxon>Alteromonadales</taxon>
        <taxon>Colwelliaceae</taxon>
        <taxon>Thalassomonas</taxon>
    </lineage>
</organism>
<name>A0ABY7VAJ5_9GAMM</name>
<feature type="modified residue" description="N6-(pyridoxal phosphate)lysine" evidence="8">
    <location>
        <position position="710"/>
    </location>
</feature>
<dbReference type="Proteomes" id="UP001215231">
    <property type="component" value="Chromosome"/>
</dbReference>
<comment type="similarity">
    <text evidence="3 8">Belongs to the GcvP family.</text>
</comment>
<evidence type="ECO:0000259" key="9">
    <source>
        <dbReference type="Pfam" id="PF02347"/>
    </source>
</evidence>
<sequence length="962" mass="104095">MTTQSLSQLEQTQDFIRRHIGPDSEQTRVMLNEMGAESVDGLIDEIVPQSIRLSGLPAINESKTEVQALADLKAVAALNQVNTSYIGLGYYGTLTPNVILRNVLENPGWYTAYTPYQPEIAQGRLESLLNYQQMCLDLTGLDLASASLLDEATAAAEAMALAKRVSKNKKSNLFFISSDVYPQTIDVVKTRADMFGFDVVVAPADEVANHDVFGALLQYPSASGEVKDISELIAKVHEKKGIVAVAADIMSLVLLKAPGELGADAVIGSSQRFGVPMGYGGPHAAFFTTSDKYKRSLPGRIIGVSKDTRGNAALRMAMQTREQHIRREKANSNICTAQVLLANMAAFYAVYHGPKGLKVIAERIHRFADILATGVNSKGLTPVHSTYFDTVTFDLGGDKDVVVKRALDSQVNLRTDVDGQVSISIDETTTRADINTLFDILLGEGHGLDIAALDSDIIANGSQSIPASLTRESAILTHPVFNSYHSETEMLRYIKKLENKDLALNHSMISLGSCTMKLNATAQMIPVSWPEFANMHPFAPIDQATGYKQMIDELGDWLVELTGYDNISMQPNSGAQGEYAGLVAIAKYHESRGEGHRNICLIPSSAHGTNPASAQMVGMKVVVVDCDKQGNVDMDDLRAKASEMADSLSCIMITYPSTHGVYETTIAEICDVIHEHGGQVYLDGANMNAQVGLTSPGFIGADVSHLNLHKTFAIPHGGGGPGMGPIGVKKHLAPFLPDHALINVDESTQGNGAVSAAPYGSAGILCISYLYIALLGKQGVTDSTKYAITNANYLAHKLSQHYPILYTGANGRVAHECIVDLRPIKEASGITEMDVAKRLMDYGFHAPTMSFPVAGTLMIEPTESEAKPELDRFIEAMTCIRDEIRKVEAGEWTLEDNPLHNAPHTLADITDSWERGYSIAQAVFPVPAAAANKFWPTVNRIDDVFGDRNLICSCPAVDTYKD</sequence>
<dbReference type="Gene3D" id="3.90.1150.10">
    <property type="entry name" value="Aspartate Aminotransferase, domain 1"/>
    <property type="match status" value="2"/>
</dbReference>
<dbReference type="CDD" id="cd00613">
    <property type="entry name" value="GDC-P"/>
    <property type="match status" value="2"/>
</dbReference>
<dbReference type="InterPro" id="IPR015422">
    <property type="entry name" value="PyrdxlP-dep_Trfase_small"/>
</dbReference>
<dbReference type="InterPro" id="IPR003437">
    <property type="entry name" value="GcvP"/>
</dbReference>
<dbReference type="NCBIfam" id="TIGR00461">
    <property type="entry name" value="gcvP"/>
    <property type="match status" value="1"/>
</dbReference>
<dbReference type="InterPro" id="IPR049316">
    <property type="entry name" value="GDC-P_C"/>
</dbReference>
<dbReference type="PANTHER" id="PTHR11773:SF13">
    <property type="entry name" value="GLYCINE DEHYDROGENASE (DECARBOXYLATING)"/>
    <property type="match status" value="1"/>
</dbReference>
<accession>A0ABY7VAJ5</accession>
<feature type="domain" description="Glycine cleavage system P-protein N-terminal" evidence="9">
    <location>
        <begin position="463"/>
        <end position="753"/>
    </location>
</feature>
<dbReference type="InterPro" id="IPR020581">
    <property type="entry name" value="GDC_P"/>
</dbReference>
<keyword evidence="12" id="KW-1185">Reference proteome</keyword>
<evidence type="ECO:0000256" key="2">
    <source>
        <dbReference type="ARBA" id="ARBA00003788"/>
    </source>
</evidence>
<proteinExistence type="inferred from homology"/>
<comment type="catalytic activity">
    <reaction evidence="7 8">
        <text>N(6)-[(R)-lipoyl]-L-lysyl-[glycine-cleavage complex H protein] + glycine + H(+) = N(6)-[(R)-S(8)-aminomethyldihydrolipoyl]-L-lysyl-[glycine-cleavage complex H protein] + CO2</text>
        <dbReference type="Rhea" id="RHEA:24304"/>
        <dbReference type="Rhea" id="RHEA-COMP:10494"/>
        <dbReference type="Rhea" id="RHEA-COMP:10495"/>
        <dbReference type="ChEBI" id="CHEBI:15378"/>
        <dbReference type="ChEBI" id="CHEBI:16526"/>
        <dbReference type="ChEBI" id="CHEBI:57305"/>
        <dbReference type="ChEBI" id="CHEBI:83099"/>
        <dbReference type="ChEBI" id="CHEBI:83143"/>
        <dbReference type="EC" id="1.4.4.2"/>
    </reaction>
</comment>
<dbReference type="EC" id="1.4.4.2" evidence="8"/>
<reference evidence="11 12" key="1">
    <citation type="journal article" date="2022" name="Mar. Drugs">
        <title>Bioassay-Guided Fractionation Leads to the Detection of Cholic Acid Generated by the Rare Thalassomonas sp.</title>
        <authorList>
            <person name="Pheiffer F."/>
            <person name="Schneider Y.K."/>
            <person name="Hansen E.H."/>
            <person name="Andersen J.H."/>
            <person name="Isaksson J."/>
            <person name="Busche T."/>
            <person name="R C."/>
            <person name="Kalinowski J."/>
            <person name="Zyl L.V."/>
            <person name="Trindade M."/>
        </authorList>
    </citation>
    <scope>NUCLEOTIDE SEQUENCE [LARGE SCALE GENOMIC DNA]</scope>
    <source>
        <strain evidence="11 12">A5K-61T</strain>
    </source>
</reference>
<evidence type="ECO:0000259" key="10">
    <source>
        <dbReference type="Pfam" id="PF21478"/>
    </source>
</evidence>
<dbReference type="Pfam" id="PF02347">
    <property type="entry name" value="GDC-P"/>
    <property type="match status" value="2"/>
</dbReference>
<dbReference type="Pfam" id="PF21478">
    <property type="entry name" value="GcvP2_C"/>
    <property type="match status" value="1"/>
</dbReference>
<dbReference type="NCBIfam" id="NF003346">
    <property type="entry name" value="PRK04366.1"/>
    <property type="match status" value="1"/>
</dbReference>
<dbReference type="HAMAP" id="MF_00711">
    <property type="entry name" value="GcvP"/>
    <property type="match status" value="1"/>
</dbReference>
<evidence type="ECO:0000256" key="5">
    <source>
        <dbReference type="ARBA" id="ARBA00022898"/>
    </source>
</evidence>
<dbReference type="InterPro" id="IPR049315">
    <property type="entry name" value="GDC-P_N"/>
</dbReference>
<dbReference type="InterPro" id="IPR015424">
    <property type="entry name" value="PyrdxlP-dep_Trfase"/>
</dbReference>
<feature type="domain" description="Glycine dehydrogenase C-terminal" evidence="10">
    <location>
        <begin position="783"/>
        <end position="904"/>
    </location>
</feature>
<evidence type="ECO:0000313" key="11">
    <source>
        <dbReference type="EMBL" id="WDE10653.1"/>
    </source>
</evidence>
<evidence type="ECO:0000256" key="6">
    <source>
        <dbReference type="ARBA" id="ARBA00023002"/>
    </source>
</evidence>
<evidence type="ECO:0000313" key="12">
    <source>
        <dbReference type="Proteomes" id="UP001215231"/>
    </source>
</evidence>
<evidence type="ECO:0000256" key="7">
    <source>
        <dbReference type="ARBA" id="ARBA00049026"/>
    </source>
</evidence>
<dbReference type="Gene3D" id="3.40.640.10">
    <property type="entry name" value="Type I PLP-dependent aspartate aminotransferase-like (Major domain)"/>
    <property type="match status" value="2"/>
</dbReference>
<evidence type="ECO:0000256" key="1">
    <source>
        <dbReference type="ARBA" id="ARBA00001933"/>
    </source>
</evidence>
<dbReference type="GO" id="GO:0004375">
    <property type="term" value="F:glycine dehydrogenase (decarboxylating) activity"/>
    <property type="evidence" value="ECO:0007669"/>
    <property type="project" value="UniProtKB-EC"/>
</dbReference>
<dbReference type="InterPro" id="IPR015421">
    <property type="entry name" value="PyrdxlP-dep_Trfase_major"/>
</dbReference>
<comment type="cofactor">
    <cofactor evidence="1 8">
        <name>pyridoxal 5'-phosphate</name>
        <dbReference type="ChEBI" id="CHEBI:597326"/>
    </cofactor>
</comment>
<dbReference type="EMBL" id="CP059693">
    <property type="protein sequence ID" value="WDE10653.1"/>
    <property type="molecule type" value="Genomic_DNA"/>
</dbReference>
<evidence type="ECO:0000256" key="3">
    <source>
        <dbReference type="ARBA" id="ARBA00010756"/>
    </source>
</evidence>
<evidence type="ECO:0000256" key="8">
    <source>
        <dbReference type="HAMAP-Rule" id="MF_00711"/>
    </source>
</evidence>
<dbReference type="PANTHER" id="PTHR11773">
    <property type="entry name" value="GLYCINE DEHYDROGENASE, DECARBOXYLATING"/>
    <property type="match status" value="1"/>
</dbReference>
<gene>
    <name evidence="8 11" type="primary">gcvP</name>
    <name evidence="11" type="ORF">H3N35_20695</name>
</gene>
<keyword evidence="6 8" id="KW-0560">Oxidoreductase</keyword>
<comment type="function">
    <text evidence="2 8">The glycine cleavage system catalyzes the degradation of glycine. The P protein binds the alpha-amino group of glycine through its pyridoxal phosphate cofactor; CO(2) is released and the remaining methylamine moiety is then transferred to the lipoamide cofactor of the H protein.</text>
</comment>
<dbReference type="RefSeq" id="WP_274050699.1">
    <property type="nucleotide sequence ID" value="NZ_CP059693.1"/>
</dbReference>
<comment type="subunit">
    <text evidence="4 8">The glycine cleavage system is composed of four proteins: P, T, L and H.</text>
</comment>
<protein>
    <recommendedName>
        <fullName evidence="8">Glycine dehydrogenase (decarboxylating)</fullName>
        <ecNumber evidence="8">1.4.4.2</ecNumber>
    </recommendedName>
    <alternativeName>
        <fullName evidence="8">Glycine cleavage system P-protein</fullName>
    </alternativeName>
    <alternativeName>
        <fullName evidence="8">Glycine decarboxylase</fullName>
    </alternativeName>
    <alternativeName>
        <fullName evidence="8">Glycine dehydrogenase (aminomethyl-transferring)</fullName>
    </alternativeName>
</protein>
<feature type="domain" description="Glycine cleavage system P-protein N-terminal" evidence="9">
    <location>
        <begin position="17"/>
        <end position="441"/>
    </location>
</feature>